<feature type="region of interest" description="Disordered" evidence="1">
    <location>
        <begin position="1"/>
        <end position="89"/>
    </location>
</feature>
<gene>
    <name evidence="2" type="ORF">CANTEDRAFT_134564</name>
</gene>
<feature type="non-terminal residue" evidence="2">
    <location>
        <position position="89"/>
    </location>
</feature>
<dbReference type="HOGENOM" id="CLU_2460681_0_0_1"/>
<dbReference type="OrthoDB" id="407959at2759"/>
<keyword evidence="3" id="KW-1185">Reference proteome</keyword>
<dbReference type="AlphaFoldDB" id="G3B4N5"/>
<organism evidence="3">
    <name type="scientific">Candida tenuis (strain ATCC 10573 / BCRC 21748 / CBS 615 / JCM 9827 / NBRC 10315 / NRRL Y-1498 / VKM Y-70)</name>
    <name type="common">Yeast</name>
    <name type="synonym">Yamadazyma tenuis</name>
    <dbReference type="NCBI Taxonomy" id="590646"/>
    <lineage>
        <taxon>Eukaryota</taxon>
        <taxon>Fungi</taxon>
        <taxon>Dikarya</taxon>
        <taxon>Ascomycota</taxon>
        <taxon>Saccharomycotina</taxon>
        <taxon>Pichiomycetes</taxon>
        <taxon>Debaryomycetaceae</taxon>
        <taxon>Yamadazyma</taxon>
    </lineage>
</organism>
<feature type="compositionally biased region" description="Polar residues" evidence="1">
    <location>
        <begin position="70"/>
        <end position="89"/>
    </location>
</feature>
<protein>
    <submittedName>
        <fullName evidence="2">Uncharacterized protein</fullName>
    </submittedName>
</protein>
<name>G3B4N5_CANTC</name>
<evidence type="ECO:0000313" key="3">
    <source>
        <dbReference type="Proteomes" id="UP000000707"/>
    </source>
</evidence>
<reference evidence="2 3" key="1">
    <citation type="journal article" date="2011" name="Proc. Natl. Acad. Sci. U.S.A.">
        <title>Comparative genomics of xylose-fermenting fungi for enhanced biofuel production.</title>
        <authorList>
            <person name="Wohlbach D.J."/>
            <person name="Kuo A."/>
            <person name="Sato T.K."/>
            <person name="Potts K.M."/>
            <person name="Salamov A.A."/>
            <person name="LaButti K.M."/>
            <person name="Sun H."/>
            <person name="Clum A."/>
            <person name="Pangilinan J.L."/>
            <person name="Lindquist E.A."/>
            <person name="Lucas S."/>
            <person name="Lapidus A."/>
            <person name="Jin M."/>
            <person name="Gunawan C."/>
            <person name="Balan V."/>
            <person name="Dale B.E."/>
            <person name="Jeffries T.W."/>
            <person name="Zinkel R."/>
            <person name="Barry K.W."/>
            <person name="Grigoriev I.V."/>
            <person name="Gasch A.P."/>
        </authorList>
    </citation>
    <scope>NUCLEOTIDE SEQUENCE [LARGE SCALE GENOMIC DNA]</scope>
    <source>
        <strain evidence="3">ATCC 10573 / BCRC 21748 / CBS 615 / JCM 9827 / NBRC 10315 / NRRL Y-1498 / VKM Y-70</strain>
    </source>
</reference>
<dbReference type="EMBL" id="GL996521">
    <property type="protein sequence ID" value="EGV63989.1"/>
    <property type="molecule type" value="Genomic_DNA"/>
</dbReference>
<dbReference type="Proteomes" id="UP000000707">
    <property type="component" value="Unassembled WGS sequence"/>
</dbReference>
<accession>G3B4N5</accession>
<proteinExistence type="predicted"/>
<feature type="compositionally biased region" description="Polar residues" evidence="1">
    <location>
        <begin position="23"/>
        <end position="34"/>
    </location>
</feature>
<evidence type="ECO:0000256" key="1">
    <source>
        <dbReference type="SAM" id="MobiDB-lite"/>
    </source>
</evidence>
<feature type="compositionally biased region" description="Polar residues" evidence="1">
    <location>
        <begin position="1"/>
        <end position="10"/>
    </location>
</feature>
<sequence length="89" mass="9897">LNHLINSDGTILTPVDTNERQSHSQTPLTSTPYVQPQQQPHPSTQPGTEGFYQIQPILSQPQPVEAIPTHDSQNMGQSRSLQYQIPSTH</sequence>
<feature type="compositionally biased region" description="Low complexity" evidence="1">
    <location>
        <begin position="35"/>
        <end position="46"/>
    </location>
</feature>
<feature type="non-terminal residue" evidence="2">
    <location>
        <position position="1"/>
    </location>
</feature>
<evidence type="ECO:0000313" key="2">
    <source>
        <dbReference type="EMBL" id="EGV63989.1"/>
    </source>
</evidence>